<evidence type="ECO:0000313" key="7">
    <source>
        <dbReference type="Proteomes" id="UP000044602"/>
    </source>
</evidence>
<dbReference type="GO" id="GO:0061630">
    <property type="term" value="F:ubiquitin protein ligase activity"/>
    <property type="evidence" value="ECO:0007669"/>
    <property type="project" value="UniProtKB-EC"/>
</dbReference>
<dbReference type="EMBL" id="CVQH01000403">
    <property type="protein sequence ID" value="CRJ85331.1"/>
    <property type="molecule type" value="Genomic_DNA"/>
</dbReference>
<evidence type="ECO:0000256" key="3">
    <source>
        <dbReference type="ARBA" id="ARBA00012251"/>
    </source>
</evidence>
<name>A0A0G4KEH1_VERLO</name>
<keyword evidence="7" id="KW-1185">Reference proteome</keyword>
<evidence type="ECO:0000259" key="5">
    <source>
        <dbReference type="Pfam" id="PF22605"/>
    </source>
</evidence>
<accession>A0A0G4KEH1</accession>
<dbReference type="CDD" id="cd20354">
    <property type="entry name" value="Rcat_RBR_RNF14"/>
    <property type="match status" value="1"/>
</dbReference>
<dbReference type="Gene3D" id="1.20.120.1750">
    <property type="match status" value="1"/>
</dbReference>
<dbReference type="InterPro" id="IPR031127">
    <property type="entry name" value="E3_UB_ligase_RBR"/>
</dbReference>
<dbReference type="Proteomes" id="UP000044602">
    <property type="component" value="Unassembled WGS sequence"/>
</dbReference>
<dbReference type="InterPro" id="IPR047548">
    <property type="entry name" value="Rcat_RBR_RNF14"/>
</dbReference>
<dbReference type="EC" id="2.3.2.31" evidence="3"/>
<evidence type="ECO:0000313" key="6">
    <source>
        <dbReference type="EMBL" id="CRJ85331.1"/>
    </source>
</evidence>
<keyword evidence="4" id="KW-0472">Membrane</keyword>
<dbReference type="PANTHER" id="PTHR11685">
    <property type="entry name" value="RBR FAMILY RING FINGER AND IBR DOMAIN-CONTAINING"/>
    <property type="match status" value="1"/>
</dbReference>
<dbReference type="Pfam" id="PF22605">
    <property type="entry name" value="IBR_2"/>
    <property type="match status" value="1"/>
</dbReference>
<evidence type="ECO:0000256" key="4">
    <source>
        <dbReference type="SAM" id="Phobius"/>
    </source>
</evidence>
<sequence length="181" mass="20017">QRWKAGVFILLIVIAATLLICTVIIAWRLHNNCQIDESERVAASRMVYYLTMAIISTSWHGEFVSCMPPRDTGELSAEEQASIDYLKLHSTPCPTCAAPAQKTHGCNHMICFRCNSHFCYLCSAWLDPAKPYQHFNEQPGGKRTSCYMRLWELEEGDGDDVGYGFAGGAGGDQAAVQPPPA</sequence>
<gene>
    <name evidence="6" type="ORF">BN1708_016999</name>
</gene>
<dbReference type="SUPFAM" id="SSF57850">
    <property type="entry name" value="RING/U-box"/>
    <property type="match status" value="1"/>
</dbReference>
<keyword evidence="4" id="KW-1133">Transmembrane helix</keyword>
<feature type="transmembrane region" description="Helical" evidence="4">
    <location>
        <begin position="7"/>
        <end position="27"/>
    </location>
</feature>
<organism evidence="6 7">
    <name type="scientific">Verticillium longisporum</name>
    <name type="common">Verticillium dahliae var. longisporum</name>
    <dbReference type="NCBI Taxonomy" id="100787"/>
    <lineage>
        <taxon>Eukaryota</taxon>
        <taxon>Fungi</taxon>
        <taxon>Dikarya</taxon>
        <taxon>Ascomycota</taxon>
        <taxon>Pezizomycotina</taxon>
        <taxon>Sordariomycetes</taxon>
        <taxon>Hypocreomycetidae</taxon>
        <taxon>Glomerellales</taxon>
        <taxon>Plectosphaerellaceae</taxon>
        <taxon>Verticillium</taxon>
    </lineage>
</organism>
<reference evidence="6 7" key="1">
    <citation type="submission" date="2015-05" db="EMBL/GenBank/DDBJ databases">
        <authorList>
            <person name="Wang D.B."/>
            <person name="Wang M."/>
        </authorList>
    </citation>
    <scope>NUCLEOTIDE SEQUENCE [LARGE SCALE GENOMIC DNA]</scope>
    <source>
        <strain evidence="6">VL1</strain>
    </source>
</reference>
<proteinExistence type="predicted"/>
<dbReference type="AlphaFoldDB" id="A0A0G4KEH1"/>
<evidence type="ECO:0000256" key="1">
    <source>
        <dbReference type="ARBA" id="ARBA00001798"/>
    </source>
</evidence>
<evidence type="ECO:0000256" key="2">
    <source>
        <dbReference type="ARBA" id="ARBA00004906"/>
    </source>
</evidence>
<feature type="domain" description="E3 ubiquitin-protein ligase parkin-like IBR" evidence="5">
    <location>
        <begin position="87"/>
        <end position="123"/>
    </location>
</feature>
<dbReference type="InterPro" id="IPR054694">
    <property type="entry name" value="Parkin-like_IBR"/>
</dbReference>
<comment type="pathway">
    <text evidence="2">Protein modification; protein ubiquitination.</text>
</comment>
<keyword evidence="4" id="KW-0812">Transmembrane</keyword>
<dbReference type="GO" id="GO:0008270">
    <property type="term" value="F:zinc ion binding"/>
    <property type="evidence" value="ECO:0007669"/>
    <property type="project" value="InterPro"/>
</dbReference>
<feature type="non-terminal residue" evidence="6">
    <location>
        <position position="181"/>
    </location>
</feature>
<dbReference type="STRING" id="100787.A0A0G4KEH1"/>
<comment type="catalytic activity">
    <reaction evidence="1">
        <text>[E2 ubiquitin-conjugating enzyme]-S-ubiquitinyl-L-cysteine + [acceptor protein]-L-lysine = [E2 ubiquitin-conjugating enzyme]-L-cysteine + [acceptor protein]-N(6)-ubiquitinyl-L-lysine.</text>
        <dbReference type="EC" id="2.3.2.31"/>
    </reaction>
</comment>
<dbReference type="GO" id="GO:0016567">
    <property type="term" value="P:protein ubiquitination"/>
    <property type="evidence" value="ECO:0007669"/>
    <property type="project" value="InterPro"/>
</dbReference>
<feature type="non-terminal residue" evidence="6">
    <location>
        <position position="1"/>
    </location>
</feature>
<protein>
    <recommendedName>
        <fullName evidence="3">RBR-type E3 ubiquitin transferase</fullName>
        <ecNumber evidence="3">2.3.2.31</ecNumber>
    </recommendedName>
</protein>